<reference evidence="1 2" key="1">
    <citation type="submission" date="2024-09" db="EMBL/GenBank/DDBJ databases">
        <title>Itraconazole resistance in Madurella fahalii resulting from another homologue of gene encoding cytochrome P450 14-alpha sterol demethylase (CYP51).</title>
        <authorList>
            <person name="Yoshioka I."/>
            <person name="Fahal A.H."/>
            <person name="Kaneko S."/>
            <person name="Yaguchi T."/>
        </authorList>
    </citation>
    <scope>NUCLEOTIDE SEQUENCE [LARGE SCALE GENOMIC DNA]</scope>
    <source>
        <strain evidence="1 2">IFM 68171</strain>
    </source>
</reference>
<proteinExistence type="predicted"/>
<comment type="caution">
    <text evidence="1">The sequence shown here is derived from an EMBL/GenBank/DDBJ whole genome shotgun (WGS) entry which is preliminary data.</text>
</comment>
<keyword evidence="2" id="KW-1185">Reference proteome</keyword>
<sequence>MASIESRLLAEELWLPLKFNPSLTLAPSRPVCTAPISNFIRELQFSLAILFVFVFTSNGSGSLFEQYASKALNWPIVTTSYAYSTHALAALDVLVVLAGVSRSQRRKPLPDVSVVWAGEALLAQGAGLAGFEGSRKSGGDVGCG</sequence>
<dbReference type="GeneID" id="98180703"/>
<dbReference type="EMBL" id="BAAFSV010000005">
    <property type="protein sequence ID" value="GAB1319751.1"/>
    <property type="molecule type" value="Genomic_DNA"/>
</dbReference>
<gene>
    <name evidence="1" type="ORF">MFIFM68171_09961</name>
</gene>
<evidence type="ECO:0000313" key="2">
    <source>
        <dbReference type="Proteomes" id="UP001628179"/>
    </source>
</evidence>
<protein>
    <submittedName>
        <fullName evidence="1">Uncharacterized protein</fullName>
    </submittedName>
</protein>
<name>A0ABQ0GPV4_9PEZI</name>
<accession>A0ABQ0GPV4</accession>
<dbReference type="RefSeq" id="XP_070921481.1">
    <property type="nucleotide sequence ID" value="XM_071065380.1"/>
</dbReference>
<dbReference type="Proteomes" id="UP001628179">
    <property type="component" value="Unassembled WGS sequence"/>
</dbReference>
<organism evidence="1 2">
    <name type="scientific">Madurella fahalii</name>
    <dbReference type="NCBI Taxonomy" id="1157608"/>
    <lineage>
        <taxon>Eukaryota</taxon>
        <taxon>Fungi</taxon>
        <taxon>Dikarya</taxon>
        <taxon>Ascomycota</taxon>
        <taxon>Pezizomycotina</taxon>
        <taxon>Sordariomycetes</taxon>
        <taxon>Sordariomycetidae</taxon>
        <taxon>Sordariales</taxon>
        <taxon>Sordariales incertae sedis</taxon>
        <taxon>Madurella</taxon>
    </lineage>
</organism>
<evidence type="ECO:0000313" key="1">
    <source>
        <dbReference type="EMBL" id="GAB1319751.1"/>
    </source>
</evidence>